<dbReference type="EMBL" id="HE601451">
    <property type="protein sequence ID" value="CAP23125.1"/>
    <property type="molecule type" value="Genomic_DNA"/>
</dbReference>
<evidence type="ECO:0000313" key="4">
    <source>
        <dbReference type="WormBase" id="CBG01929"/>
    </source>
</evidence>
<name>A8WRL7_CAEBR</name>
<dbReference type="AlphaFoldDB" id="A8WRL7"/>
<evidence type="ECO:0000313" key="3">
    <source>
        <dbReference type="Proteomes" id="UP000008549"/>
    </source>
</evidence>
<dbReference type="HOGENOM" id="CLU_2981064_0_0_1"/>
<keyword evidence="1" id="KW-0472">Membrane</keyword>
<reference evidence="2 3" key="1">
    <citation type="journal article" date="2003" name="PLoS Biol.">
        <title>The genome sequence of Caenorhabditis briggsae: a platform for comparative genomics.</title>
        <authorList>
            <person name="Stein L.D."/>
            <person name="Bao Z."/>
            <person name="Blasiar D."/>
            <person name="Blumenthal T."/>
            <person name="Brent M.R."/>
            <person name="Chen N."/>
            <person name="Chinwalla A."/>
            <person name="Clarke L."/>
            <person name="Clee C."/>
            <person name="Coghlan A."/>
            <person name="Coulson A."/>
            <person name="D'Eustachio P."/>
            <person name="Fitch D.H."/>
            <person name="Fulton L.A."/>
            <person name="Fulton R.E."/>
            <person name="Griffiths-Jones S."/>
            <person name="Harris T.W."/>
            <person name="Hillier L.W."/>
            <person name="Kamath R."/>
            <person name="Kuwabara P.E."/>
            <person name="Mardis E.R."/>
            <person name="Marra M.A."/>
            <person name="Miner T.L."/>
            <person name="Minx P."/>
            <person name="Mullikin J.C."/>
            <person name="Plumb R.W."/>
            <person name="Rogers J."/>
            <person name="Schein J.E."/>
            <person name="Sohrmann M."/>
            <person name="Spieth J."/>
            <person name="Stajich J.E."/>
            <person name="Wei C."/>
            <person name="Willey D."/>
            <person name="Wilson R.K."/>
            <person name="Durbin R."/>
            <person name="Waterston R.H."/>
        </authorList>
    </citation>
    <scope>NUCLEOTIDE SEQUENCE [LARGE SCALE GENOMIC DNA]</scope>
    <source>
        <strain evidence="2 3">AF16</strain>
    </source>
</reference>
<accession>A8WRL7</accession>
<evidence type="ECO:0000313" key="2">
    <source>
        <dbReference type="EMBL" id="CAP23125.1"/>
    </source>
</evidence>
<proteinExistence type="predicted"/>
<dbReference type="WormBase" id="CBG01929">
    <property type="protein sequence ID" value="CBP42866"/>
    <property type="gene ID" value="WBGene00025095"/>
</dbReference>
<keyword evidence="3" id="KW-1185">Reference proteome</keyword>
<reference evidence="2 3" key="2">
    <citation type="journal article" date="2011" name="PLoS Genet.">
        <title>Caenorhabditis briggsae recombinant inbred line genotypes reveal inter-strain incompatibility and the evolution of recombination.</title>
        <authorList>
            <person name="Ross J.A."/>
            <person name="Koboldt D.C."/>
            <person name="Staisch J.E."/>
            <person name="Chamberlin H.M."/>
            <person name="Gupta B.P."/>
            <person name="Miller R.D."/>
            <person name="Baird S.E."/>
            <person name="Haag E.S."/>
        </authorList>
    </citation>
    <scope>NUCLEOTIDE SEQUENCE [LARGE SCALE GENOMIC DNA]</scope>
    <source>
        <strain evidence="2 3">AF16</strain>
    </source>
</reference>
<evidence type="ECO:0000256" key="1">
    <source>
        <dbReference type="SAM" id="Phobius"/>
    </source>
</evidence>
<organism evidence="2 3">
    <name type="scientific">Caenorhabditis briggsae</name>
    <dbReference type="NCBI Taxonomy" id="6238"/>
    <lineage>
        <taxon>Eukaryota</taxon>
        <taxon>Metazoa</taxon>
        <taxon>Ecdysozoa</taxon>
        <taxon>Nematoda</taxon>
        <taxon>Chromadorea</taxon>
        <taxon>Rhabditida</taxon>
        <taxon>Rhabditina</taxon>
        <taxon>Rhabditomorpha</taxon>
        <taxon>Rhabditoidea</taxon>
        <taxon>Rhabditidae</taxon>
        <taxon>Peloderinae</taxon>
        <taxon>Caenorhabditis</taxon>
    </lineage>
</organism>
<gene>
    <name evidence="2 4" type="ORF">CBG01929</name>
    <name evidence="2" type="ORF">CBG_01929</name>
</gene>
<feature type="transmembrane region" description="Helical" evidence="1">
    <location>
        <begin position="6"/>
        <end position="23"/>
    </location>
</feature>
<protein>
    <submittedName>
        <fullName evidence="2">Protein CBG01929</fullName>
    </submittedName>
</protein>
<sequence length="58" mass="6341">MGYKLALMMFIVASMGVGLWIIAGNQESDPSESIRETLRQQWMMAVATSNTVPSAPHS</sequence>
<dbReference type="CTD" id="8585729"/>
<dbReference type="RefSeq" id="XP_002643736.1">
    <property type="nucleotide sequence ID" value="XM_002643690.1"/>
</dbReference>
<dbReference type="GeneID" id="8585729"/>
<keyword evidence="1" id="KW-0812">Transmembrane</keyword>
<keyword evidence="1" id="KW-1133">Transmembrane helix</keyword>
<dbReference type="KEGG" id="cbr:CBG_01929"/>
<dbReference type="InParanoid" id="A8WRL7"/>
<dbReference type="Proteomes" id="UP000008549">
    <property type="component" value="Unassembled WGS sequence"/>
</dbReference>